<dbReference type="Gene3D" id="3.40.228.10">
    <property type="entry name" value="Dimethylsulfoxide Reductase, domain 2"/>
    <property type="match status" value="1"/>
</dbReference>
<name>A0AAU8HX82_9FIRM</name>
<dbReference type="GO" id="GO:0051536">
    <property type="term" value="F:iron-sulfur cluster binding"/>
    <property type="evidence" value="ECO:0007669"/>
    <property type="project" value="UniProtKB-KW"/>
</dbReference>
<evidence type="ECO:0000256" key="4">
    <source>
        <dbReference type="ARBA" id="ARBA00023014"/>
    </source>
</evidence>
<dbReference type="SUPFAM" id="SSF50692">
    <property type="entry name" value="ADC-like"/>
    <property type="match status" value="1"/>
</dbReference>
<organism evidence="6">
    <name type="scientific">Proteinivorax hydrogeniformans</name>
    <dbReference type="NCBI Taxonomy" id="1826727"/>
    <lineage>
        <taxon>Bacteria</taxon>
        <taxon>Bacillati</taxon>
        <taxon>Bacillota</taxon>
        <taxon>Clostridia</taxon>
        <taxon>Eubacteriales</taxon>
        <taxon>Proteinivoracaceae</taxon>
        <taxon>Proteinivorax</taxon>
    </lineage>
</organism>
<keyword evidence="2" id="KW-0479">Metal-binding</keyword>
<reference evidence="6" key="2">
    <citation type="submission" date="2024-06" db="EMBL/GenBank/DDBJ databases">
        <authorList>
            <person name="Petrova K.O."/>
            <person name="Toshchakov S.V."/>
            <person name="Boltjanskaja Y.V."/>
            <person name="Kevbrin V.V."/>
        </authorList>
    </citation>
    <scope>NUCLEOTIDE SEQUENCE</scope>
    <source>
        <strain evidence="6">Z-710</strain>
    </source>
</reference>
<evidence type="ECO:0000313" key="6">
    <source>
        <dbReference type="EMBL" id="XCI30004.1"/>
    </source>
</evidence>
<dbReference type="CDD" id="cd02775">
    <property type="entry name" value="MopB_CT"/>
    <property type="match status" value="1"/>
</dbReference>
<dbReference type="Pfam" id="PF04879">
    <property type="entry name" value="Molybdop_Fe4S4"/>
    <property type="match status" value="1"/>
</dbReference>
<proteinExistence type="inferred from homology"/>
<evidence type="ECO:0000256" key="3">
    <source>
        <dbReference type="ARBA" id="ARBA00023004"/>
    </source>
</evidence>
<dbReference type="Gene3D" id="2.20.25.90">
    <property type="entry name" value="ADC-like domains"/>
    <property type="match status" value="1"/>
</dbReference>
<dbReference type="Gene3D" id="3.30.2070.10">
    <property type="entry name" value="Formate dehydrogenase/DMSO reductase"/>
    <property type="match status" value="1"/>
</dbReference>
<feature type="domain" description="4Fe-4S Mo/W bis-MGD-type" evidence="5">
    <location>
        <begin position="1"/>
        <end position="57"/>
    </location>
</feature>
<evidence type="ECO:0000256" key="1">
    <source>
        <dbReference type="ARBA" id="ARBA00010312"/>
    </source>
</evidence>
<comment type="similarity">
    <text evidence="1">Belongs to the prokaryotic molybdopterin-containing oxidoreductase family.</text>
</comment>
<dbReference type="Gene3D" id="3.40.50.740">
    <property type="match status" value="1"/>
</dbReference>
<dbReference type="GO" id="GO:0046872">
    <property type="term" value="F:metal ion binding"/>
    <property type="evidence" value="ECO:0007669"/>
    <property type="project" value="UniProtKB-KW"/>
</dbReference>
<evidence type="ECO:0000256" key="2">
    <source>
        <dbReference type="ARBA" id="ARBA00022723"/>
    </source>
</evidence>
<keyword evidence="4" id="KW-0411">Iron-sulfur</keyword>
<dbReference type="CDD" id="cd02766">
    <property type="entry name" value="MopB_3"/>
    <property type="match status" value="1"/>
</dbReference>
<dbReference type="RefSeq" id="WP_353894548.1">
    <property type="nucleotide sequence ID" value="NZ_CP159485.1"/>
</dbReference>
<evidence type="ECO:0000259" key="5">
    <source>
        <dbReference type="PROSITE" id="PS51669"/>
    </source>
</evidence>
<dbReference type="PANTHER" id="PTHR43742">
    <property type="entry name" value="TRIMETHYLAMINE-N-OXIDE REDUCTASE"/>
    <property type="match status" value="1"/>
</dbReference>
<accession>A0AAU8HX82</accession>
<dbReference type="EMBL" id="CP159485">
    <property type="protein sequence ID" value="XCI30004.1"/>
    <property type="molecule type" value="Genomic_DNA"/>
</dbReference>
<dbReference type="SUPFAM" id="SSF53706">
    <property type="entry name" value="Formate dehydrogenase/DMSO reductase, domains 1-3"/>
    <property type="match status" value="1"/>
</dbReference>
<dbReference type="InterPro" id="IPR006963">
    <property type="entry name" value="Mopterin_OxRdtase_4Fe-4S_dom"/>
</dbReference>
<dbReference type="InterPro" id="IPR009010">
    <property type="entry name" value="Asp_de-COase-like_dom_sf"/>
</dbReference>
<dbReference type="PANTHER" id="PTHR43742:SF6">
    <property type="entry name" value="OXIDOREDUCTASE YYAE-RELATED"/>
    <property type="match status" value="1"/>
</dbReference>
<dbReference type="Pfam" id="PF01568">
    <property type="entry name" value="Molydop_binding"/>
    <property type="match status" value="1"/>
</dbReference>
<dbReference type="Gene3D" id="2.40.40.20">
    <property type="match status" value="1"/>
</dbReference>
<dbReference type="SMART" id="SM00926">
    <property type="entry name" value="Molybdop_Fe4S4"/>
    <property type="match status" value="1"/>
</dbReference>
<reference evidence="6" key="1">
    <citation type="journal article" date="2018" name="Antonie Van Leeuwenhoek">
        <title>Proteinivorax hydrogeniformans sp. nov., an anaerobic, haloalkaliphilic bacterium fermenting proteinaceous compounds with high hydrogen production.</title>
        <authorList>
            <person name="Boltyanskaya Y."/>
            <person name="Detkova E."/>
            <person name="Pimenov N."/>
            <person name="Kevbrin V."/>
        </authorList>
    </citation>
    <scope>NUCLEOTIDE SEQUENCE</scope>
    <source>
        <strain evidence="6">Z-710</strain>
    </source>
</reference>
<dbReference type="AlphaFoldDB" id="A0AAU8HX82"/>
<dbReference type="PROSITE" id="PS51669">
    <property type="entry name" value="4FE4S_MOW_BIS_MGD"/>
    <property type="match status" value="1"/>
</dbReference>
<dbReference type="InterPro" id="IPR006657">
    <property type="entry name" value="MoPterin_dinucl-bd_dom"/>
</dbReference>
<gene>
    <name evidence="6" type="ORF">PRVXH_001123</name>
</gene>
<dbReference type="InterPro" id="IPR050612">
    <property type="entry name" value="Prok_Mopterin_Oxidored"/>
</dbReference>
<dbReference type="GO" id="GO:0043546">
    <property type="term" value="F:molybdopterin cofactor binding"/>
    <property type="evidence" value="ECO:0007669"/>
    <property type="project" value="InterPro"/>
</dbReference>
<sequence length="645" mass="72288">MKIYNSACPLDCWDACGYEVYKDGDNAVVRGKKEHPITNGFVCKKAQYVLERVHHKSRITSPLLKEKGKWRSVSWDEALNLMSKHIKANLKQYGPKSIAHYYDSGAGGTLKNLEHRFFNLLGGVTEPSGSLCWAAGMAAIKKDFGAARCHNPSDIINSDNVVIWGRNVTETNIHLMPFIKQAQKAGATIICIDPTKTKIADISDLHISVKPSSDGFFALSIAKQVLNKYPDALDNVSKLCNNVGKYQEILSKYSIEELSKICGVSIELIEKLAVLFTENTSSFYLGYGMQRYFNSGNSIRAINSLAMLTGNIGIKGGGVNYADTYVSDSIDLDALTLENDATKRFFPKAQFPDYILSTEQAPINFMYVSRANPAVTLPNTATVKKAFEKVDFVVGCDVTFTDTMSLCDLVLPATTSLEEEDIIYTSMWHRYINYLEPVFSPIEQTRPEWEVFADLSARIGLKGYPQKSAKEWLTDVFSPLKQNYKITIDDIREKPVLLGKWDTPFKNGNFKTENGRFNLLDCEISQTDTLKKYELFFMTPHPKNSLHSQFQEKLSLEDYPVCFINPNTAKKLGLKDNKTVMIGTQKGSIKGILRMAKWVHSDVLFSYEGRPWGYGNTQNIVTYDGLTDIGEGTDMYGTVCKVTPI</sequence>
<protein>
    <submittedName>
        <fullName evidence="6">Molybdopterin-dependent oxidoreductase</fullName>
    </submittedName>
</protein>
<keyword evidence="3" id="KW-0408">Iron</keyword>
<dbReference type="InterPro" id="IPR006656">
    <property type="entry name" value="Mopterin_OxRdtase"/>
</dbReference>
<dbReference type="Pfam" id="PF00384">
    <property type="entry name" value="Molybdopterin"/>
    <property type="match status" value="1"/>
</dbReference>
<dbReference type="GO" id="GO:0016491">
    <property type="term" value="F:oxidoreductase activity"/>
    <property type="evidence" value="ECO:0007669"/>
    <property type="project" value="InterPro"/>
</dbReference>